<keyword evidence="4" id="KW-1015">Disulfide bond</keyword>
<sequence length="258" mass="28604">MLFAALICLAFCAQASVGQFRTSSSAQGGLSCPERNGRYPKSGQCDAYIQCEDGVPSEQLCPDGLLFNAKASIFSYPCQYPPEVDCEGRSQTQPAQANERCPRQFGYYKMGDSSHCGQFMNCVGGRGFVFDCPEGLAFNPELLRCEWPDQVKDCDAEAFLGFRCPDEAIGSDDTRFYRSPEDCQRFFVCVNGKPRLQRCADGYAFSDEFGECVGVENVTECKTQSNLRLKPARPSKLGVQKPPLQKPVSQNPNQYRFG</sequence>
<evidence type="ECO:0000313" key="9">
    <source>
        <dbReference type="EMBL" id="AJZ68825.1"/>
    </source>
</evidence>
<dbReference type="PANTHER" id="PTHR23301:SF0">
    <property type="entry name" value="CHITIN-BINDING TYPE-2 DOMAIN-CONTAINING PROTEIN-RELATED"/>
    <property type="match status" value="1"/>
</dbReference>
<evidence type="ECO:0000256" key="5">
    <source>
        <dbReference type="ARBA" id="ARBA00023180"/>
    </source>
</evidence>
<reference evidence="9" key="1">
    <citation type="submission" date="2014-07" db="EMBL/GenBank/DDBJ databases">
        <title>Molecular characterization and functional analysis of obstructor family genes of cuticular protein in Locusta migratoria.</title>
        <authorList>
            <person name="Wang Y."/>
            <person name="Li D."/>
            <person name="Zhang J."/>
        </authorList>
    </citation>
    <scope>NUCLEOTIDE SEQUENCE</scope>
</reference>
<evidence type="ECO:0000256" key="6">
    <source>
        <dbReference type="SAM" id="MobiDB-lite"/>
    </source>
</evidence>
<feature type="chain" id="PRO_5002508726" evidence="7">
    <location>
        <begin position="19"/>
        <end position="258"/>
    </location>
</feature>
<dbReference type="InterPro" id="IPR002557">
    <property type="entry name" value="Chitin-bd_dom"/>
</dbReference>
<proteinExistence type="evidence at transcript level"/>
<dbReference type="GO" id="GO:0008061">
    <property type="term" value="F:chitin binding"/>
    <property type="evidence" value="ECO:0007669"/>
    <property type="project" value="UniProtKB-KW"/>
</dbReference>
<protein>
    <submittedName>
        <fullName evidence="9">Obstructor E1</fullName>
    </submittedName>
</protein>
<feature type="region of interest" description="Disordered" evidence="6">
    <location>
        <begin position="232"/>
        <end position="258"/>
    </location>
</feature>
<dbReference type="SMART" id="SM00494">
    <property type="entry name" value="ChtBD2"/>
    <property type="match status" value="3"/>
</dbReference>
<feature type="signal peptide" evidence="7">
    <location>
        <begin position="1"/>
        <end position="18"/>
    </location>
</feature>
<feature type="compositionally biased region" description="Polar residues" evidence="6">
    <location>
        <begin position="247"/>
        <end position="258"/>
    </location>
</feature>
<dbReference type="Pfam" id="PF01607">
    <property type="entry name" value="CBM_14"/>
    <property type="match status" value="3"/>
</dbReference>
<dbReference type="EMBL" id="KM099164">
    <property type="protein sequence ID" value="AJZ68825.1"/>
    <property type="molecule type" value="mRNA"/>
</dbReference>
<feature type="domain" description="Chitin-binding type-2" evidence="8">
    <location>
        <begin position="98"/>
        <end position="156"/>
    </location>
</feature>
<name>A0A0F6PN10_LOCMI</name>
<evidence type="ECO:0000259" key="8">
    <source>
        <dbReference type="PROSITE" id="PS50940"/>
    </source>
</evidence>
<evidence type="ECO:0000256" key="4">
    <source>
        <dbReference type="ARBA" id="ARBA00023157"/>
    </source>
</evidence>
<evidence type="ECO:0000256" key="7">
    <source>
        <dbReference type="SAM" id="SignalP"/>
    </source>
</evidence>
<feature type="domain" description="Chitin-binding type-2" evidence="8">
    <location>
        <begin position="29"/>
        <end position="88"/>
    </location>
</feature>
<dbReference type="InterPro" id="IPR036508">
    <property type="entry name" value="Chitin-bd_dom_sf"/>
</dbReference>
<evidence type="ECO:0000256" key="1">
    <source>
        <dbReference type="ARBA" id="ARBA00022669"/>
    </source>
</evidence>
<keyword evidence="1" id="KW-0147">Chitin-binding</keyword>
<evidence type="ECO:0000256" key="2">
    <source>
        <dbReference type="ARBA" id="ARBA00022729"/>
    </source>
</evidence>
<dbReference type="PROSITE" id="PS50940">
    <property type="entry name" value="CHIT_BIND_II"/>
    <property type="match status" value="3"/>
</dbReference>
<dbReference type="SMR" id="A0A0F6PN10"/>
<dbReference type="PANTHER" id="PTHR23301">
    <property type="entry name" value="CHITIN BINDING PERITROPHIN-A"/>
    <property type="match status" value="1"/>
</dbReference>
<organism evidence="9">
    <name type="scientific">Locusta migratoria</name>
    <name type="common">Migratory locust</name>
    <dbReference type="NCBI Taxonomy" id="7004"/>
    <lineage>
        <taxon>Eukaryota</taxon>
        <taxon>Metazoa</taxon>
        <taxon>Ecdysozoa</taxon>
        <taxon>Arthropoda</taxon>
        <taxon>Hexapoda</taxon>
        <taxon>Insecta</taxon>
        <taxon>Pterygota</taxon>
        <taxon>Neoptera</taxon>
        <taxon>Polyneoptera</taxon>
        <taxon>Orthoptera</taxon>
        <taxon>Caelifera</taxon>
        <taxon>Acrididea</taxon>
        <taxon>Acridomorpha</taxon>
        <taxon>Acridoidea</taxon>
        <taxon>Acrididae</taxon>
        <taxon>Oedipodinae</taxon>
        <taxon>Locusta</taxon>
    </lineage>
</organism>
<evidence type="ECO:0000256" key="3">
    <source>
        <dbReference type="ARBA" id="ARBA00022737"/>
    </source>
</evidence>
<dbReference type="AlphaFoldDB" id="A0A0F6PN10"/>
<dbReference type="InterPro" id="IPR051940">
    <property type="entry name" value="Chitin_bind-dev_reg"/>
</dbReference>
<keyword evidence="2 7" id="KW-0732">Signal</keyword>
<dbReference type="Gene3D" id="2.170.140.10">
    <property type="entry name" value="Chitin binding domain"/>
    <property type="match status" value="3"/>
</dbReference>
<accession>A0A0F6PN10</accession>
<dbReference type="GO" id="GO:0005576">
    <property type="term" value="C:extracellular region"/>
    <property type="evidence" value="ECO:0007669"/>
    <property type="project" value="InterPro"/>
</dbReference>
<keyword evidence="3" id="KW-0677">Repeat</keyword>
<dbReference type="SUPFAM" id="SSF57625">
    <property type="entry name" value="Invertebrate chitin-binding proteins"/>
    <property type="match status" value="3"/>
</dbReference>
<feature type="domain" description="Chitin-binding type-2" evidence="8">
    <location>
        <begin position="161"/>
        <end position="223"/>
    </location>
</feature>
<keyword evidence="5" id="KW-0325">Glycoprotein</keyword>